<gene>
    <name evidence="2" type="ORF">EAI_05490</name>
</gene>
<evidence type="ECO:0000313" key="2">
    <source>
        <dbReference type="EMBL" id="EFN86769.1"/>
    </source>
</evidence>
<dbReference type="AlphaFoldDB" id="E2BC15"/>
<dbReference type="InParanoid" id="E2BC15"/>
<reference evidence="2 3" key="1">
    <citation type="journal article" date="2010" name="Science">
        <title>Genomic comparison of the ants Camponotus floridanus and Harpegnathos saltator.</title>
        <authorList>
            <person name="Bonasio R."/>
            <person name="Zhang G."/>
            <person name="Ye C."/>
            <person name="Mutti N.S."/>
            <person name="Fang X."/>
            <person name="Qin N."/>
            <person name="Donahue G."/>
            <person name="Yang P."/>
            <person name="Li Q."/>
            <person name="Li C."/>
            <person name="Zhang P."/>
            <person name="Huang Z."/>
            <person name="Berger S.L."/>
            <person name="Reinberg D."/>
            <person name="Wang J."/>
            <person name="Liebig J."/>
        </authorList>
    </citation>
    <scope>NUCLEOTIDE SEQUENCE [LARGE SCALE GENOMIC DNA]</scope>
    <source>
        <strain evidence="2 3">R22 G/1</strain>
    </source>
</reference>
<accession>E2BC15</accession>
<evidence type="ECO:0000313" key="3">
    <source>
        <dbReference type="Proteomes" id="UP000008237"/>
    </source>
</evidence>
<sequence>MNSGDASTATVSGVQLRKRPHVMTPEQPSGAEMLRAIREELSSLREERQRQQESLGNSKGICGIIVVSDLLGKSAGNVAQVGIFGQSVLHWVIRRRETWLGRAERRELDY</sequence>
<name>E2BC15_HARSA</name>
<dbReference type="Proteomes" id="UP000008237">
    <property type="component" value="Unassembled WGS sequence"/>
</dbReference>
<proteinExistence type="predicted"/>
<protein>
    <submittedName>
        <fullName evidence="2">Uncharacterized protein</fullName>
    </submittedName>
</protein>
<feature type="region of interest" description="Disordered" evidence="1">
    <location>
        <begin position="1"/>
        <end position="32"/>
    </location>
</feature>
<keyword evidence="3" id="KW-1185">Reference proteome</keyword>
<dbReference type="EMBL" id="GL447244">
    <property type="protein sequence ID" value="EFN86769.1"/>
    <property type="molecule type" value="Genomic_DNA"/>
</dbReference>
<feature type="compositionally biased region" description="Polar residues" evidence="1">
    <location>
        <begin position="1"/>
        <end position="13"/>
    </location>
</feature>
<evidence type="ECO:0000256" key="1">
    <source>
        <dbReference type="SAM" id="MobiDB-lite"/>
    </source>
</evidence>
<organism evidence="3">
    <name type="scientific">Harpegnathos saltator</name>
    <name type="common">Jerdon's jumping ant</name>
    <dbReference type="NCBI Taxonomy" id="610380"/>
    <lineage>
        <taxon>Eukaryota</taxon>
        <taxon>Metazoa</taxon>
        <taxon>Ecdysozoa</taxon>
        <taxon>Arthropoda</taxon>
        <taxon>Hexapoda</taxon>
        <taxon>Insecta</taxon>
        <taxon>Pterygota</taxon>
        <taxon>Neoptera</taxon>
        <taxon>Endopterygota</taxon>
        <taxon>Hymenoptera</taxon>
        <taxon>Apocrita</taxon>
        <taxon>Aculeata</taxon>
        <taxon>Formicoidea</taxon>
        <taxon>Formicidae</taxon>
        <taxon>Ponerinae</taxon>
        <taxon>Ponerini</taxon>
        <taxon>Harpegnathos</taxon>
    </lineage>
</organism>